<dbReference type="Pfam" id="PF07034">
    <property type="entry name" value="ORC3_N"/>
    <property type="match status" value="1"/>
</dbReference>
<keyword evidence="3" id="KW-0235">DNA replication</keyword>
<dbReference type="InParanoid" id="A0A316YV61"/>
<dbReference type="OrthoDB" id="10265211at2759"/>
<organism evidence="9 10">
    <name type="scientific">Acaromyces ingoldii</name>
    <dbReference type="NCBI Taxonomy" id="215250"/>
    <lineage>
        <taxon>Eukaryota</taxon>
        <taxon>Fungi</taxon>
        <taxon>Dikarya</taxon>
        <taxon>Basidiomycota</taxon>
        <taxon>Ustilaginomycotina</taxon>
        <taxon>Exobasidiomycetes</taxon>
        <taxon>Exobasidiales</taxon>
        <taxon>Cryptobasidiaceae</taxon>
        <taxon>Acaromyces</taxon>
    </lineage>
</organism>
<keyword evidence="4" id="KW-0238">DNA-binding</keyword>
<evidence type="ECO:0000259" key="8">
    <source>
        <dbReference type="Pfam" id="PF18137"/>
    </source>
</evidence>
<name>A0A316YV61_9BASI</name>
<comment type="similarity">
    <text evidence="2">Belongs to the ORC3 family.</text>
</comment>
<evidence type="ECO:0000256" key="1">
    <source>
        <dbReference type="ARBA" id="ARBA00004123"/>
    </source>
</evidence>
<evidence type="ECO:0000256" key="3">
    <source>
        <dbReference type="ARBA" id="ARBA00022705"/>
    </source>
</evidence>
<feature type="domain" description="Origin recognition complex subunit 3 winged helix C-terminal" evidence="8">
    <location>
        <begin position="623"/>
        <end position="779"/>
    </location>
</feature>
<dbReference type="EMBL" id="KZ819635">
    <property type="protein sequence ID" value="PWN91615.1"/>
    <property type="molecule type" value="Genomic_DNA"/>
</dbReference>
<evidence type="ECO:0000256" key="4">
    <source>
        <dbReference type="ARBA" id="ARBA00023125"/>
    </source>
</evidence>
<dbReference type="GO" id="GO:0006270">
    <property type="term" value="P:DNA replication initiation"/>
    <property type="evidence" value="ECO:0007669"/>
    <property type="project" value="TreeGrafter"/>
</dbReference>
<dbReference type="InterPro" id="IPR020795">
    <property type="entry name" value="ORC3"/>
</dbReference>
<dbReference type="STRING" id="215250.A0A316YV61"/>
<protein>
    <submittedName>
        <fullName evidence="9">Uncharacterized protein</fullName>
    </submittedName>
</protein>
<evidence type="ECO:0000256" key="5">
    <source>
        <dbReference type="ARBA" id="ARBA00023242"/>
    </source>
</evidence>
<dbReference type="GO" id="GO:0005664">
    <property type="term" value="C:nuclear origin of replication recognition complex"/>
    <property type="evidence" value="ECO:0007669"/>
    <property type="project" value="InterPro"/>
</dbReference>
<dbReference type="GeneID" id="37047569"/>
<dbReference type="Proteomes" id="UP000245768">
    <property type="component" value="Unassembled WGS sequence"/>
</dbReference>
<dbReference type="GO" id="GO:0031261">
    <property type="term" value="C:DNA replication preinitiation complex"/>
    <property type="evidence" value="ECO:0007669"/>
    <property type="project" value="TreeGrafter"/>
</dbReference>
<dbReference type="RefSeq" id="XP_025378813.1">
    <property type="nucleotide sequence ID" value="XM_025525653.1"/>
</dbReference>
<evidence type="ECO:0000256" key="6">
    <source>
        <dbReference type="SAM" id="MobiDB-lite"/>
    </source>
</evidence>
<dbReference type="InterPro" id="IPR045667">
    <property type="entry name" value="ORC3_N"/>
</dbReference>
<dbReference type="AlphaFoldDB" id="A0A316YV61"/>
<dbReference type="InterPro" id="IPR040855">
    <property type="entry name" value="ORC_WH_C"/>
</dbReference>
<evidence type="ECO:0000313" key="9">
    <source>
        <dbReference type="EMBL" id="PWN91615.1"/>
    </source>
</evidence>
<evidence type="ECO:0000313" key="10">
    <source>
        <dbReference type="Proteomes" id="UP000245768"/>
    </source>
</evidence>
<proteinExistence type="inferred from homology"/>
<dbReference type="GO" id="GO:0003688">
    <property type="term" value="F:DNA replication origin binding"/>
    <property type="evidence" value="ECO:0007669"/>
    <property type="project" value="TreeGrafter"/>
</dbReference>
<feature type="region of interest" description="Disordered" evidence="6">
    <location>
        <begin position="691"/>
        <end position="743"/>
    </location>
</feature>
<evidence type="ECO:0000259" key="7">
    <source>
        <dbReference type="Pfam" id="PF07034"/>
    </source>
</evidence>
<dbReference type="GO" id="GO:0005656">
    <property type="term" value="C:nuclear pre-replicative complex"/>
    <property type="evidence" value="ECO:0007669"/>
    <property type="project" value="TreeGrafter"/>
</dbReference>
<reference evidence="9 10" key="1">
    <citation type="journal article" date="2018" name="Mol. Biol. Evol.">
        <title>Broad Genomic Sampling Reveals a Smut Pathogenic Ancestry of the Fungal Clade Ustilaginomycotina.</title>
        <authorList>
            <person name="Kijpornyongpan T."/>
            <person name="Mondo S.J."/>
            <person name="Barry K."/>
            <person name="Sandor L."/>
            <person name="Lee J."/>
            <person name="Lipzen A."/>
            <person name="Pangilinan J."/>
            <person name="LaButti K."/>
            <person name="Hainaut M."/>
            <person name="Henrissat B."/>
            <person name="Grigoriev I.V."/>
            <person name="Spatafora J.W."/>
            <person name="Aime M.C."/>
        </authorList>
    </citation>
    <scope>NUCLEOTIDE SEQUENCE [LARGE SCALE GENOMIC DNA]</scope>
    <source>
        <strain evidence="9 10">MCA 4198</strain>
    </source>
</reference>
<dbReference type="PANTHER" id="PTHR12748">
    <property type="entry name" value="ORIGIN RECOGNITION COMPLEX SUBUNIT 3"/>
    <property type="match status" value="1"/>
</dbReference>
<comment type="subcellular location">
    <subcellularLocation>
        <location evidence="1">Nucleus</location>
    </subcellularLocation>
</comment>
<keyword evidence="5" id="KW-0539">Nucleus</keyword>
<dbReference type="Pfam" id="PF18137">
    <property type="entry name" value="WHD_ORC"/>
    <property type="match status" value="1"/>
</dbReference>
<dbReference type="PANTHER" id="PTHR12748:SF0">
    <property type="entry name" value="ORIGIN RECOGNITION COMPLEX SUBUNIT 3"/>
    <property type="match status" value="1"/>
</dbReference>
<accession>A0A316YV61</accession>
<evidence type="ECO:0000256" key="2">
    <source>
        <dbReference type="ARBA" id="ARBA00010977"/>
    </source>
</evidence>
<sequence>MASRASSRQGPTQSTTFIPCATRGRKDETLDLAQSLPILDKYERIGGRGPELRYAGYVKAKEAARRCFKASCAAIYSPVVEQLSAFVSQSSSSVPETNQFFLPGLSGGDDSASGSSIRLPSACLTGAPLNAHVQRGLIGQLTGKYHFVQLNPNDGSSLPAALRLLVAQALAQTGATFSTNSKVEKADLKLLDTLPSGATLVVSLRGSPAWGSDVLNDVIQAIHGYVACSSGPKVVLFLDAPAGHRSLLDVLHPDTLRLIDITTFTLPSGRRIFENFVEELYLGDSAPQVQLGHETLDLLRRRFFEQGIEIDDVVKTVELALFHHFTVNPLSALLGLEDKTSSADANETWHAAFFELVRQHILGDMDGGELAILEVMLPASKGKSKMQYLSTLIGDEDGTSSQQHLVEDLPTFLRALDRFRRERRVGLRLLHRMEKALRASGVASTRDQADEEGALALGPNSTSMAALIIKLLETDERHNSSLSRTTLLDGNLSRLAAAIRKLGASDLAALFELLDADGLLKQSSSLRIIKECQGKIEGVREQKRLQEEVDRAVRGSQEASRLDLVQKQLLRQEEFEGAKKGLETWLVQTIRDLLRPSIRPPLYSSQTYNATKHLASLIDPNPRVHLLVGLTDPSSYLVPSSIEAEDSMDAQREQPAPPDVCVAYDLYRNAGRMINLADWFGAFEHSVKPSMLPRPAAQDSVEAVSESPTKRPRGKKRNWQGEDEDEDDDDDDNDNGLEPQEGEKAMVRARFALAINELSRMGLLKRTRRKADHVLRTIWDLSAADL</sequence>
<keyword evidence="10" id="KW-1185">Reference proteome</keyword>
<feature type="domain" description="Origin recognition complex subunit 3 N-terminal" evidence="7">
    <location>
        <begin position="53"/>
        <end position="333"/>
    </location>
</feature>
<dbReference type="FunCoup" id="A0A316YV61">
    <property type="interactions" value="313"/>
</dbReference>
<gene>
    <name evidence="9" type="ORF">FA10DRAFT_71516</name>
</gene>
<feature type="compositionally biased region" description="Acidic residues" evidence="6">
    <location>
        <begin position="721"/>
        <end position="735"/>
    </location>
</feature>